<keyword evidence="5 14" id="KW-0812">Transmembrane</keyword>
<keyword evidence="9 14" id="KW-0862">Zinc</keyword>
<dbReference type="STRING" id="1317124.DW2_03354"/>
<gene>
    <name evidence="19" type="ORF">DW2_03354</name>
</gene>
<accession>A0A085U016</accession>
<dbReference type="InterPro" id="IPR000644">
    <property type="entry name" value="CBS_dom"/>
</dbReference>
<comment type="cofactor">
    <cofactor evidence="14 16">
        <name>Zn(2+)</name>
        <dbReference type="ChEBI" id="CHEBI:29105"/>
    </cofactor>
    <text evidence="14 16">Binds 1 zinc ion per subunit.</text>
</comment>
<evidence type="ECO:0000256" key="1">
    <source>
        <dbReference type="ARBA" id="ARBA00004651"/>
    </source>
</evidence>
<evidence type="ECO:0000256" key="16">
    <source>
        <dbReference type="PIRSR" id="PIRSR006404-2"/>
    </source>
</evidence>
<keyword evidence="8 14" id="KW-0378">Hydrolase</keyword>
<feature type="domain" description="CBS" evidence="18">
    <location>
        <begin position="302"/>
        <end position="357"/>
    </location>
</feature>
<keyword evidence="13 14" id="KW-0472">Membrane</keyword>
<dbReference type="eggNOG" id="COG0517">
    <property type="taxonomic scope" value="Bacteria"/>
</dbReference>
<dbReference type="CDD" id="cd06164">
    <property type="entry name" value="S2P-M50_SpoIVFB_CBS"/>
    <property type="match status" value="1"/>
</dbReference>
<dbReference type="Proteomes" id="UP000028607">
    <property type="component" value="Unassembled WGS sequence"/>
</dbReference>
<feature type="transmembrane region" description="Helical" evidence="14">
    <location>
        <begin position="41"/>
        <end position="60"/>
    </location>
</feature>
<keyword evidence="12 17" id="KW-0129">CBS domain</keyword>
<evidence type="ECO:0000256" key="14">
    <source>
        <dbReference type="PIRNR" id="PIRNR006404"/>
    </source>
</evidence>
<evidence type="ECO:0000259" key="18">
    <source>
        <dbReference type="PROSITE" id="PS51371"/>
    </source>
</evidence>
<evidence type="ECO:0000256" key="17">
    <source>
        <dbReference type="PROSITE-ProRule" id="PRU00703"/>
    </source>
</evidence>
<feature type="transmembrane region" description="Helical" evidence="14">
    <location>
        <begin position="98"/>
        <end position="118"/>
    </location>
</feature>
<dbReference type="EMBL" id="AQRC01000002">
    <property type="protein sequence ID" value="KFE36313.1"/>
    <property type="molecule type" value="Genomic_DNA"/>
</dbReference>
<comment type="subcellular location">
    <subcellularLocation>
        <location evidence="1 14">Cell membrane</location>
        <topology evidence="1 14">Multi-pass membrane protein</topology>
    </subcellularLocation>
</comment>
<dbReference type="SUPFAM" id="SSF54631">
    <property type="entry name" value="CBS-domain pair"/>
    <property type="match status" value="1"/>
</dbReference>
<evidence type="ECO:0000256" key="4">
    <source>
        <dbReference type="ARBA" id="ARBA00022670"/>
    </source>
</evidence>
<dbReference type="InterPro" id="IPR046342">
    <property type="entry name" value="CBS_dom_sf"/>
</dbReference>
<feature type="binding site" evidence="16">
    <location>
        <position position="62"/>
    </location>
    <ligand>
        <name>Zn(2+)</name>
        <dbReference type="ChEBI" id="CHEBI:29105"/>
        <note>catalytic</note>
    </ligand>
</feature>
<keyword evidence="11 14" id="KW-0482">Metalloprotease</keyword>
<reference evidence="20" key="1">
    <citation type="submission" date="2013-04" db="EMBL/GenBank/DDBJ databases">
        <title>Thioclava sp. 13D2W-2 Genome Sequencing.</title>
        <authorList>
            <person name="Lai Q."/>
            <person name="Li G."/>
            <person name="Shao Z."/>
        </authorList>
    </citation>
    <scope>NUCLEOTIDE SEQUENCE [LARGE SCALE GENOMIC DNA]</scope>
    <source>
        <strain evidence="20">13D2W-2</strain>
    </source>
</reference>
<evidence type="ECO:0000256" key="6">
    <source>
        <dbReference type="ARBA" id="ARBA00022723"/>
    </source>
</evidence>
<evidence type="ECO:0000256" key="8">
    <source>
        <dbReference type="ARBA" id="ARBA00022801"/>
    </source>
</evidence>
<dbReference type="PANTHER" id="PTHR39188:SF3">
    <property type="entry name" value="STAGE IV SPORULATION PROTEIN FB"/>
    <property type="match status" value="1"/>
</dbReference>
<evidence type="ECO:0000256" key="10">
    <source>
        <dbReference type="ARBA" id="ARBA00022989"/>
    </source>
</evidence>
<feature type="transmembrane region" description="Helical" evidence="14">
    <location>
        <begin position="15"/>
        <end position="35"/>
    </location>
</feature>
<keyword evidence="7" id="KW-0677">Repeat</keyword>
<evidence type="ECO:0000256" key="15">
    <source>
        <dbReference type="PIRSR" id="PIRSR006404-1"/>
    </source>
</evidence>
<dbReference type="OrthoDB" id="9781963at2"/>
<dbReference type="PIRSF" id="PIRSF006404">
    <property type="entry name" value="UCP006404_Pept_M50_CBS"/>
    <property type="match status" value="1"/>
</dbReference>
<dbReference type="GO" id="GO:0005886">
    <property type="term" value="C:plasma membrane"/>
    <property type="evidence" value="ECO:0007669"/>
    <property type="project" value="UniProtKB-SubCell"/>
</dbReference>
<dbReference type="Pfam" id="PF02163">
    <property type="entry name" value="Peptidase_M50"/>
    <property type="match status" value="1"/>
</dbReference>
<keyword evidence="4 14" id="KW-0645">Protease</keyword>
<evidence type="ECO:0000256" key="11">
    <source>
        <dbReference type="ARBA" id="ARBA00023049"/>
    </source>
</evidence>
<evidence type="ECO:0000256" key="5">
    <source>
        <dbReference type="ARBA" id="ARBA00022692"/>
    </source>
</evidence>
<keyword evidence="3 14" id="KW-1003">Cell membrane</keyword>
<keyword evidence="20" id="KW-1185">Reference proteome</keyword>
<keyword evidence="6 14" id="KW-0479">Metal-binding</keyword>
<proteinExistence type="inferred from homology"/>
<dbReference type="GO" id="GO:0046872">
    <property type="term" value="F:metal ion binding"/>
    <property type="evidence" value="ECO:0007669"/>
    <property type="project" value="UniProtKB-UniRule"/>
</dbReference>
<dbReference type="PANTHER" id="PTHR39188">
    <property type="entry name" value="MEMBRANE-ASSOCIATED ZINC METALLOPROTEASE M50B"/>
    <property type="match status" value="1"/>
</dbReference>
<evidence type="ECO:0000256" key="13">
    <source>
        <dbReference type="ARBA" id="ARBA00023136"/>
    </source>
</evidence>
<evidence type="ECO:0000256" key="9">
    <source>
        <dbReference type="ARBA" id="ARBA00022833"/>
    </source>
</evidence>
<dbReference type="GO" id="GO:0008237">
    <property type="term" value="F:metallopeptidase activity"/>
    <property type="evidence" value="ECO:0007669"/>
    <property type="project" value="UniProtKB-UniRule"/>
</dbReference>
<feature type="transmembrane region" description="Helical" evidence="14">
    <location>
        <begin position="138"/>
        <end position="158"/>
    </location>
</feature>
<dbReference type="eggNOG" id="COG1994">
    <property type="taxonomic scope" value="Bacteria"/>
</dbReference>
<organism evidence="19 20">
    <name type="scientific">Thioclava atlantica</name>
    <dbReference type="NCBI Taxonomy" id="1317124"/>
    <lineage>
        <taxon>Bacteria</taxon>
        <taxon>Pseudomonadati</taxon>
        <taxon>Pseudomonadota</taxon>
        <taxon>Alphaproteobacteria</taxon>
        <taxon>Rhodobacterales</taxon>
        <taxon>Paracoccaceae</taxon>
        <taxon>Thioclava</taxon>
    </lineage>
</organism>
<dbReference type="PROSITE" id="PS51371">
    <property type="entry name" value="CBS"/>
    <property type="match status" value="2"/>
</dbReference>
<evidence type="ECO:0000256" key="3">
    <source>
        <dbReference type="ARBA" id="ARBA00022475"/>
    </source>
</evidence>
<comment type="caution">
    <text evidence="19">The sequence shown here is derived from an EMBL/GenBank/DDBJ whole genome shotgun (WGS) entry which is preliminary data.</text>
</comment>
<dbReference type="RefSeq" id="WP_038143829.1">
    <property type="nucleotide sequence ID" value="NZ_AQRC01000002.1"/>
</dbReference>
<dbReference type="Gene3D" id="3.10.580.10">
    <property type="entry name" value="CBS-domain"/>
    <property type="match status" value="1"/>
</dbReference>
<feature type="binding site" evidence="16">
    <location>
        <position position="161"/>
    </location>
    <ligand>
        <name>Zn(2+)</name>
        <dbReference type="ChEBI" id="CHEBI:29105"/>
        <note>catalytic</note>
    </ligand>
</feature>
<dbReference type="Pfam" id="PF00571">
    <property type="entry name" value="CBS"/>
    <property type="match status" value="2"/>
</dbReference>
<comment type="similarity">
    <text evidence="2 14">Belongs to the peptidase M50B family.</text>
</comment>
<keyword evidence="10 14" id="KW-1133">Transmembrane helix</keyword>
<feature type="binding site" evidence="16">
    <location>
        <position position="58"/>
    </location>
    <ligand>
        <name>Zn(2+)</name>
        <dbReference type="ChEBI" id="CHEBI:29105"/>
        <note>catalytic</note>
    </ligand>
</feature>
<evidence type="ECO:0000313" key="20">
    <source>
        <dbReference type="Proteomes" id="UP000028607"/>
    </source>
</evidence>
<name>A0A085U016_9RHOB</name>
<evidence type="ECO:0000313" key="19">
    <source>
        <dbReference type="EMBL" id="KFE36313.1"/>
    </source>
</evidence>
<evidence type="ECO:0000256" key="2">
    <source>
        <dbReference type="ARBA" id="ARBA00007931"/>
    </source>
</evidence>
<dbReference type="GO" id="GO:0006508">
    <property type="term" value="P:proteolysis"/>
    <property type="evidence" value="ECO:0007669"/>
    <property type="project" value="UniProtKB-KW"/>
</dbReference>
<reference evidence="19 20" key="2">
    <citation type="journal article" date="2015" name="Antonie Van Leeuwenhoek">
        <title>Thioclava indica sp. nov., isolated from surface seawater of the Indian Ocean.</title>
        <authorList>
            <person name="Liu Y."/>
            <person name="Lai Q."/>
            <person name="Du J."/>
            <person name="Xu H."/>
            <person name="Jiang L."/>
            <person name="Shao Z."/>
        </authorList>
    </citation>
    <scope>NUCLEOTIDE SEQUENCE [LARGE SCALE GENOMIC DNA]</scope>
    <source>
        <strain evidence="19 20">13D2W-2</strain>
    </source>
</reference>
<feature type="domain" description="CBS" evidence="18">
    <location>
        <begin position="239"/>
        <end position="298"/>
    </location>
</feature>
<evidence type="ECO:0000256" key="7">
    <source>
        <dbReference type="ARBA" id="ARBA00022737"/>
    </source>
</evidence>
<dbReference type="InterPro" id="IPR008915">
    <property type="entry name" value="Peptidase_M50"/>
</dbReference>
<evidence type="ECO:0000256" key="12">
    <source>
        <dbReference type="ARBA" id="ARBA00023122"/>
    </source>
</evidence>
<dbReference type="InterPro" id="IPR016483">
    <property type="entry name" value="UCP006404_Pept_M50_CBS"/>
</dbReference>
<dbReference type="AlphaFoldDB" id="A0A085U016"/>
<protein>
    <recommendedName>
        <fullName evidence="14">Zinc metalloprotease</fullName>
    </recommendedName>
</protein>
<sequence length="357" mass="38936">MNWSYSIGKVRGTELRVHITFFILLIWITVAAWTADGMQAAVTNLLFILAVFACVVLHELGHATMAARFGVKTPDITLLPIGGLARLERIPENPKQEILIAVAGPAVNVVIWLVLTLVLGAVTQQGALQSLEDYTQNFWGRLAAVNLLLVAFNLIPAFPMDGGRVFRAVLALFMDRVKATQVAARTGQVIAFLFGYWGLVGGGPILVLIAVFIFLAAGAESSDATMRSLAHGARARDALITSYLSVAPDDTLQTAVNAILHSSQSEFPVLTPEGRFAGILTRESVMAHPEPEHRQQPVSALMIRDLPSVTPETEMETVLDAFTGKYVPAVAVIDRTDRFMGYINRENIGEWFILSRK</sequence>
<feature type="active site" evidence="15">
    <location>
        <position position="59"/>
    </location>
</feature>
<dbReference type="PATRIC" id="fig|1317124.6.peg.677"/>
<feature type="transmembrane region" description="Helical" evidence="14">
    <location>
        <begin position="190"/>
        <end position="217"/>
    </location>
</feature>